<dbReference type="NCBIfam" id="TIGR00756">
    <property type="entry name" value="PPR"/>
    <property type="match status" value="3"/>
</dbReference>
<sequence>MRKTEVNPDNYTFACVLRACMEKSDSRGLRVVHGGVVVSGLEPDMTTSSALVNAYAKLGQVEEACNVFNKIAQPDLVLCNSMVTAYGHGGFWDKSLEMFREMLKMGIHIDGYTLVGLLSGFADPSLLEICQGIHGLCLKAGFDYNGYVGSSLVSMYSRCGCLYSGYRVFSSLSQVDLVIWSSLITGFSQSRDYEMAMLLFKEMNMKGVKGDAILTASVLAACAKFVVVQPGKEIHGYVFRHGLVLNVMVTSALIDMYSKCGFAHLGLRVFETASEKSVVVYNSVITGLGSHGLASQAFGIFEEMLFKRLIPDQCTFSALLNTCSHAELVKEGCDLFKRMEVEFGIAARTEHYVYMVKLLGMAGELGKAYDLIQKMPNPPDSGVLGALLSCCVVHGNLELGKIVSSQLSQLEPEKTAYGVMLSNICANDGKWDDVRKLRDDMVGIGLKKSPGLSRVGDGNVPYSNCNRDI</sequence>
<dbReference type="Pfam" id="PF01535">
    <property type="entry name" value="PPR"/>
    <property type="match status" value="2"/>
</dbReference>
<evidence type="ECO:0000256" key="2">
    <source>
        <dbReference type="PROSITE-ProRule" id="PRU00708"/>
    </source>
</evidence>
<dbReference type="Gene3D" id="1.25.40.10">
    <property type="entry name" value="Tetratricopeptide repeat domain"/>
    <property type="match status" value="4"/>
</dbReference>
<evidence type="ECO:0000256" key="1">
    <source>
        <dbReference type="ARBA" id="ARBA00022737"/>
    </source>
</evidence>
<comment type="caution">
    <text evidence="3">The sequence shown here is derived from an EMBL/GenBank/DDBJ whole genome shotgun (WGS) entry which is preliminary data.</text>
</comment>
<keyword evidence="4" id="KW-1185">Reference proteome</keyword>
<dbReference type="Pfam" id="PF13041">
    <property type="entry name" value="PPR_2"/>
    <property type="match status" value="2"/>
</dbReference>
<protein>
    <recommendedName>
        <fullName evidence="5">Pentatricopeptide repeat-containing protein</fullName>
    </recommendedName>
</protein>
<feature type="repeat" description="PPR" evidence="2">
    <location>
        <begin position="176"/>
        <end position="210"/>
    </location>
</feature>
<dbReference type="PROSITE" id="PS51375">
    <property type="entry name" value="PPR"/>
    <property type="match status" value="3"/>
</dbReference>
<dbReference type="InterPro" id="IPR002885">
    <property type="entry name" value="PPR_rpt"/>
</dbReference>
<evidence type="ECO:0000313" key="3">
    <source>
        <dbReference type="EMBL" id="KAF6137002.1"/>
    </source>
</evidence>
<gene>
    <name evidence="3" type="ORF">GIB67_030766</name>
</gene>
<dbReference type="GO" id="GO:0003723">
    <property type="term" value="F:RNA binding"/>
    <property type="evidence" value="ECO:0007669"/>
    <property type="project" value="InterPro"/>
</dbReference>
<dbReference type="Proteomes" id="UP000541444">
    <property type="component" value="Unassembled WGS sequence"/>
</dbReference>
<dbReference type="PANTHER" id="PTHR47926:SF357">
    <property type="entry name" value="PENTATRICOPEPTIDE REPEAT-CONTAINING PROTEIN"/>
    <property type="match status" value="1"/>
</dbReference>
<feature type="repeat" description="PPR" evidence="2">
    <location>
        <begin position="75"/>
        <end position="109"/>
    </location>
</feature>
<dbReference type="Pfam" id="PF20431">
    <property type="entry name" value="E_motif"/>
    <property type="match status" value="1"/>
</dbReference>
<dbReference type="PANTHER" id="PTHR47926">
    <property type="entry name" value="PENTATRICOPEPTIDE REPEAT-CONTAINING PROTEIN"/>
    <property type="match status" value="1"/>
</dbReference>
<dbReference type="GO" id="GO:0009451">
    <property type="term" value="P:RNA modification"/>
    <property type="evidence" value="ECO:0007669"/>
    <property type="project" value="InterPro"/>
</dbReference>
<dbReference type="InterPro" id="IPR046960">
    <property type="entry name" value="PPR_At4g14850-like_plant"/>
</dbReference>
<evidence type="ECO:0008006" key="5">
    <source>
        <dbReference type="Google" id="ProtNLM"/>
    </source>
</evidence>
<dbReference type="OrthoDB" id="185373at2759"/>
<dbReference type="InterPro" id="IPR011990">
    <property type="entry name" value="TPR-like_helical_dom_sf"/>
</dbReference>
<dbReference type="AlphaFoldDB" id="A0A7J7L356"/>
<accession>A0A7J7L356</accession>
<organism evidence="3 4">
    <name type="scientific">Kingdonia uniflora</name>
    <dbReference type="NCBI Taxonomy" id="39325"/>
    <lineage>
        <taxon>Eukaryota</taxon>
        <taxon>Viridiplantae</taxon>
        <taxon>Streptophyta</taxon>
        <taxon>Embryophyta</taxon>
        <taxon>Tracheophyta</taxon>
        <taxon>Spermatophyta</taxon>
        <taxon>Magnoliopsida</taxon>
        <taxon>Ranunculales</taxon>
        <taxon>Circaeasteraceae</taxon>
        <taxon>Kingdonia</taxon>
    </lineage>
</organism>
<proteinExistence type="predicted"/>
<keyword evidence="1" id="KW-0677">Repeat</keyword>
<dbReference type="FunFam" id="1.25.40.10:FF:000090">
    <property type="entry name" value="Pentatricopeptide repeat-containing protein, chloroplastic"/>
    <property type="match status" value="1"/>
</dbReference>
<dbReference type="EMBL" id="JACGCM010002660">
    <property type="protein sequence ID" value="KAF6137002.1"/>
    <property type="molecule type" value="Genomic_DNA"/>
</dbReference>
<dbReference type="InterPro" id="IPR046848">
    <property type="entry name" value="E_motif"/>
</dbReference>
<reference evidence="3 4" key="1">
    <citation type="journal article" date="2020" name="IScience">
        <title>Genome Sequencing of the Endangered Kingdonia uniflora (Circaeasteraceae, Ranunculales) Reveals Potential Mechanisms of Evolutionary Specialization.</title>
        <authorList>
            <person name="Sun Y."/>
            <person name="Deng T."/>
            <person name="Zhang A."/>
            <person name="Moore M.J."/>
            <person name="Landis J.B."/>
            <person name="Lin N."/>
            <person name="Zhang H."/>
            <person name="Zhang X."/>
            <person name="Huang J."/>
            <person name="Zhang X."/>
            <person name="Sun H."/>
            <person name="Wang H."/>
        </authorList>
    </citation>
    <scope>NUCLEOTIDE SEQUENCE [LARGE SCALE GENOMIC DNA]</scope>
    <source>
        <strain evidence="3">TB1705</strain>
        <tissue evidence="3">Leaf</tissue>
    </source>
</reference>
<dbReference type="FunFam" id="1.25.40.10:FF:000351">
    <property type="entry name" value="Pentatricopeptide repeat-containing protein"/>
    <property type="match status" value="1"/>
</dbReference>
<evidence type="ECO:0000313" key="4">
    <source>
        <dbReference type="Proteomes" id="UP000541444"/>
    </source>
</evidence>
<name>A0A7J7L356_9MAGN</name>
<feature type="repeat" description="PPR" evidence="2">
    <location>
        <begin position="277"/>
        <end position="311"/>
    </location>
</feature>